<evidence type="ECO:0000313" key="2">
    <source>
        <dbReference type="Proteomes" id="UP001165060"/>
    </source>
</evidence>
<protein>
    <submittedName>
        <fullName evidence="1">Uncharacterized protein</fullName>
    </submittedName>
</protein>
<proteinExistence type="predicted"/>
<dbReference type="EMBL" id="BRYB01004543">
    <property type="protein sequence ID" value="GMI32997.1"/>
    <property type="molecule type" value="Genomic_DNA"/>
</dbReference>
<dbReference type="InterPro" id="IPR036915">
    <property type="entry name" value="Cyclin-like_sf"/>
</dbReference>
<name>A0ABQ6MUS4_9STRA</name>
<organism evidence="1 2">
    <name type="scientific">Tetraparma gracilis</name>
    <dbReference type="NCBI Taxonomy" id="2962635"/>
    <lineage>
        <taxon>Eukaryota</taxon>
        <taxon>Sar</taxon>
        <taxon>Stramenopiles</taxon>
        <taxon>Ochrophyta</taxon>
        <taxon>Bolidophyceae</taxon>
        <taxon>Parmales</taxon>
        <taxon>Triparmaceae</taxon>
        <taxon>Tetraparma</taxon>
    </lineage>
</organism>
<accession>A0ABQ6MUS4</accession>
<dbReference type="SUPFAM" id="SSF47954">
    <property type="entry name" value="Cyclin-like"/>
    <property type="match status" value="1"/>
</dbReference>
<dbReference type="InterPro" id="IPR043198">
    <property type="entry name" value="Cyclin/Ssn8"/>
</dbReference>
<evidence type="ECO:0000313" key="1">
    <source>
        <dbReference type="EMBL" id="GMI32997.1"/>
    </source>
</evidence>
<gene>
    <name evidence="1" type="ORF">TeGR_g7752</name>
</gene>
<sequence length="299" mass="32777">MELTLPSSSLSPASLAPPSSLAPAAHASQLRFGCRLLSLFSLRTSSPFSVSMLFSSLSSLRRFYQRRRLEEVSVLEAATGVSFLMCKVHEQPLPANEVILIYQKILYDLDAGDKPSSSSRFDRKPFQPFLQSSPHWKRWQQSIYRTEQQLLAALGFSFYSLTAASPFPLLPLYLSSLSSLPAYTNLETAPLLSPGIHLLLALSRTHAVLAYPPHVLALAALATLLPEAGHAPLPRDWLLARLPAQPADPGRPHRADLQALADAAEALRAERVAEAGEKGGGVLEAVKEKEEIWGWNQHV</sequence>
<dbReference type="PANTHER" id="PTHR10026">
    <property type="entry name" value="CYCLIN"/>
    <property type="match status" value="1"/>
</dbReference>
<keyword evidence="2" id="KW-1185">Reference proteome</keyword>
<comment type="caution">
    <text evidence="1">The sequence shown here is derived from an EMBL/GenBank/DDBJ whole genome shotgun (WGS) entry which is preliminary data.</text>
</comment>
<dbReference type="Proteomes" id="UP001165060">
    <property type="component" value="Unassembled WGS sequence"/>
</dbReference>
<dbReference type="Gene3D" id="1.10.472.10">
    <property type="entry name" value="Cyclin-like"/>
    <property type="match status" value="1"/>
</dbReference>
<reference evidence="1 2" key="1">
    <citation type="journal article" date="2023" name="Commun. Biol.">
        <title>Genome analysis of Parmales, the sister group of diatoms, reveals the evolutionary specialization of diatoms from phago-mixotrophs to photoautotrophs.</title>
        <authorList>
            <person name="Ban H."/>
            <person name="Sato S."/>
            <person name="Yoshikawa S."/>
            <person name="Yamada K."/>
            <person name="Nakamura Y."/>
            <person name="Ichinomiya M."/>
            <person name="Sato N."/>
            <person name="Blanc-Mathieu R."/>
            <person name="Endo H."/>
            <person name="Kuwata A."/>
            <person name="Ogata H."/>
        </authorList>
    </citation>
    <scope>NUCLEOTIDE SEQUENCE [LARGE SCALE GENOMIC DNA]</scope>
</reference>